<dbReference type="PANTHER" id="PTHR34047:SF8">
    <property type="entry name" value="PROTEIN YKFC"/>
    <property type="match status" value="1"/>
</dbReference>
<dbReference type="SUPFAM" id="SSF56672">
    <property type="entry name" value="DNA/RNA polymerases"/>
    <property type="match status" value="1"/>
</dbReference>
<dbReference type="Proteomes" id="UP000215509">
    <property type="component" value="Unassembled WGS sequence"/>
</dbReference>
<protein>
    <recommendedName>
        <fullName evidence="3">Group II intron reverse transcriptase/maturase</fullName>
    </recommendedName>
</protein>
<evidence type="ECO:0000313" key="2">
    <source>
        <dbReference type="Proteomes" id="UP000215509"/>
    </source>
</evidence>
<keyword evidence="2" id="KW-1185">Reference proteome</keyword>
<comment type="caution">
    <text evidence="1">The sequence shown here is derived from an EMBL/GenBank/DDBJ whole genome shotgun (WGS) entry which is preliminary data.</text>
</comment>
<dbReference type="CDD" id="cd01651">
    <property type="entry name" value="RT_G2_intron"/>
    <property type="match status" value="1"/>
</dbReference>
<organism evidence="1 2">
    <name type="scientific">Paenibacillus rigui</name>
    <dbReference type="NCBI Taxonomy" id="554312"/>
    <lineage>
        <taxon>Bacteria</taxon>
        <taxon>Bacillati</taxon>
        <taxon>Bacillota</taxon>
        <taxon>Bacilli</taxon>
        <taxon>Bacillales</taxon>
        <taxon>Paenibacillaceae</taxon>
        <taxon>Paenibacillus</taxon>
    </lineage>
</organism>
<dbReference type="InterPro" id="IPR051083">
    <property type="entry name" value="GrpII_Intron_Splice-Mob/Def"/>
</dbReference>
<evidence type="ECO:0008006" key="3">
    <source>
        <dbReference type="Google" id="ProtNLM"/>
    </source>
</evidence>
<dbReference type="InterPro" id="IPR043502">
    <property type="entry name" value="DNA/RNA_pol_sf"/>
</dbReference>
<name>A0A229UVF8_9BACL</name>
<dbReference type="AlphaFoldDB" id="A0A229UVF8"/>
<dbReference type="PANTHER" id="PTHR34047">
    <property type="entry name" value="NUCLEAR INTRON MATURASE 1, MITOCHONDRIAL-RELATED"/>
    <property type="match status" value="1"/>
</dbReference>
<dbReference type="EMBL" id="NMQW01000005">
    <property type="protein sequence ID" value="OXM87402.1"/>
    <property type="molecule type" value="Genomic_DNA"/>
</dbReference>
<reference evidence="1 2" key="1">
    <citation type="submission" date="2017-07" db="EMBL/GenBank/DDBJ databases">
        <title>Genome sequencing and assembly of Paenibacillus rigui.</title>
        <authorList>
            <person name="Mayilraj S."/>
        </authorList>
    </citation>
    <scope>NUCLEOTIDE SEQUENCE [LARGE SCALE GENOMIC DNA]</scope>
    <source>
        <strain evidence="1 2">JCM 16352</strain>
    </source>
</reference>
<evidence type="ECO:0000313" key="1">
    <source>
        <dbReference type="EMBL" id="OXM87402.1"/>
    </source>
</evidence>
<accession>A0A229UVF8</accession>
<sequence length="91" mass="10247">MTIKANQSELEHHLEVLRQALRSKTNQPKPVRRVYIPKADGTQRSLGIPTVGERVVQAAARQMLEPFFEANFMECSYGFRPGKSVHLALLG</sequence>
<gene>
    <name evidence="1" type="ORF">CF651_04660</name>
</gene>
<proteinExistence type="predicted"/>